<protein>
    <submittedName>
        <fullName evidence="2">Uncharacterized protein</fullName>
    </submittedName>
</protein>
<feature type="region of interest" description="Disordered" evidence="1">
    <location>
        <begin position="255"/>
        <end position="283"/>
    </location>
</feature>
<comment type="caution">
    <text evidence="2">The sequence shown here is derived from an EMBL/GenBank/DDBJ whole genome shotgun (WGS) entry which is preliminary data.</text>
</comment>
<gene>
    <name evidence="2" type="ORF">SCARUB_02317</name>
</gene>
<dbReference type="Proteomes" id="UP000094056">
    <property type="component" value="Unassembled WGS sequence"/>
</dbReference>
<dbReference type="EMBL" id="MAYW01000057">
    <property type="protein sequence ID" value="ODS32566.1"/>
    <property type="molecule type" value="Genomic_DNA"/>
</dbReference>
<sequence length="283" mass="33352">MAFMNLFVYIKKRLLFQNPLTNKNKSVISFHISTHIIYNRINRCYLVRIYKMPLTRKTIGAFILVCVLISLQSCRATRSPVERLATNLRNVPEYSIILEDMQTSGSIFKQYNHRYKVIIGDKANYTDWLRVSESFYRQNQNYLGMALLSKTEDGYVKTPSPPGYQYVGNSRYGEWRRDSSGNSFWAFYGQYMFMSHMFGMVNRPVYRDHYSTYTDYRRNNRPYYGPKNQYGTNGTVTKQTNKSFFQRKMAKQRMAKQSFGQRVKQRIGRSQSPFRSRGGGFGK</sequence>
<dbReference type="AlphaFoldDB" id="A0A1E3XAA6"/>
<accession>A0A1E3XAA6</accession>
<evidence type="ECO:0000313" key="3">
    <source>
        <dbReference type="Proteomes" id="UP000094056"/>
    </source>
</evidence>
<proteinExistence type="predicted"/>
<evidence type="ECO:0000313" key="2">
    <source>
        <dbReference type="EMBL" id="ODS32566.1"/>
    </source>
</evidence>
<reference evidence="2 3" key="1">
    <citation type="submission" date="2016-07" db="EMBL/GenBank/DDBJ databases">
        <title>Draft genome of Scalindua rubra, obtained from a brine-seawater interface in the Red Sea, sheds light on salt adaptation in anammox bacteria.</title>
        <authorList>
            <person name="Speth D.R."/>
            <person name="Lagkouvardos I."/>
            <person name="Wang Y."/>
            <person name="Qian P.-Y."/>
            <person name="Dutilh B.E."/>
            <person name="Jetten M.S."/>
        </authorList>
    </citation>
    <scope>NUCLEOTIDE SEQUENCE [LARGE SCALE GENOMIC DNA]</scope>
    <source>
        <strain evidence="2">BSI-1</strain>
    </source>
</reference>
<organism evidence="2 3">
    <name type="scientific">Candidatus Scalindua rubra</name>
    <dbReference type="NCBI Taxonomy" id="1872076"/>
    <lineage>
        <taxon>Bacteria</taxon>
        <taxon>Pseudomonadati</taxon>
        <taxon>Planctomycetota</taxon>
        <taxon>Candidatus Brocadiia</taxon>
        <taxon>Candidatus Brocadiales</taxon>
        <taxon>Candidatus Scalinduaceae</taxon>
        <taxon>Candidatus Scalindua</taxon>
    </lineage>
</organism>
<evidence type="ECO:0000256" key="1">
    <source>
        <dbReference type="SAM" id="MobiDB-lite"/>
    </source>
</evidence>
<name>A0A1E3XAA6_9BACT</name>